<keyword evidence="1" id="KW-0645">Protease</keyword>
<evidence type="ECO:0000256" key="3">
    <source>
        <dbReference type="ARBA" id="ARBA00022825"/>
    </source>
</evidence>
<keyword evidence="4" id="KW-0732">Signal</keyword>
<dbReference type="EMBL" id="CP013342">
    <property type="protein sequence ID" value="AMU96099.1"/>
    <property type="molecule type" value="Genomic_DNA"/>
</dbReference>
<dbReference type="InterPro" id="IPR002470">
    <property type="entry name" value="Peptidase_S9A"/>
</dbReference>
<dbReference type="Pfam" id="PF00326">
    <property type="entry name" value="Peptidase_S9"/>
    <property type="match status" value="1"/>
</dbReference>
<proteinExistence type="predicted"/>
<keyword evidence="3" id="KW-0720">Serine protease</keyword>
<evidence type="ECO:0000259" key="5">
    <source>
        <dbReference type="Pfam" id="PF00326"/>
    </source>
</evidence>
<dbReference type="Gene3D" id="2.130.10.120">
    <property type="entry name" value="Prolyl oligopeptidase, N-terminal domain"/>
    <property type="match status" value="1"/>
</dbReference>
<dbReference type="PANTHER" id="PTHR42881">
    <property type="entry name" value="PROLYL ENDOPEPTIDASE"/>
    <property type="match status" value="1"/>
</dbReference>
<reference evidence="7 8" key="2">
    <citation type="journal article" date="2016" name="Genome Announc.">
        <title>Complete Genome Sequence of Sphingopyxis terrae Strain 203-1 (NBRC 111660), a Polyethylene Glycol Degrader.</title>
        <authorList>
            <person name="Ohtsubo Y."/>
            <person name="Nonoyama S."/>
            <person name="Nagata Y."/>
            <person name="Numata M."/>
            <person name="Tsuchikane K."/>
            <person name="Hosoyama A."/>
            <person name="Yamazoe A."/>
            <person name="Tsuda M."/>
            <person name="Fujita N."/>
            <person name="Kawai F."/>
        </authorList>
    </citation>
    <scope>NUCLEOTIDE SEQUENCE [LARGE SCALE GENOMIC DNA]</scope>
    <source>
        <strain evidence="7 8">203-1</strain>
    </source>
</reference>
<dbReference type="STRING" id="1219058.AOA14_15950"/>
<evidence type="ECO:0000313" key="7">
    <source>
        <dbReference type="EMBL" id="AMU96099.1"/>
    </source>
</evidence>
<dbReference type="InterPro" id="IPR051167">
    <property type="entry name" value="Prolyl_oligopep/macrocyclase"/>
</dbReference>
<evidence type="ECO:0000256" key="1">
    <source>
        <dbReference type="ARBA" id="ARBA00022670"/>
    </source>
</evidence>
<gene>
    <name evidence="7" type="ORF">AOA14_15950</name>
</gene>
<feature type="domain" description="Peptidase S9A N-terminal" evidence="6">
    <location>
        <begin position="24"/>
        <end position="414"/>
    </location>
</feature>
<dbReference type="SUPFAM" id="SSF50993">
    <property type="entry name" value="Peptidase/esterase 'gauge' domain"/>
    <property type="match status" value="1"/>
</dbReference>
<keyword evidence="2" id="KW-0378">Hydrolase</keyword>
<reference evidence="8" key="1">
    <citation type="submission" date="2015-11" db="EMBL/GenBank/DDBJ databases">
        <title>Complete genome sequence of a polyethylene glycol-degrading strain Sphingopyxis terrae strain 203-1 (NBRC 15098).</title>
        <authorList>
            <person name="Yoshiyuki O."/>
            <person name="Shouta N."/>
            <person name="Nagata Y."/>
            <person name="Numata M."/>
            <person name="Tsuchikane K."/>
            <person name="Hosoyama A."/>
            <person name="Yamazoe A."/>
            <person name="Tsuda M."/>
            <person name="Fujita N."/>
            <person name="Kawai F."/>
        </authorList>
    </citation>
    <scope>NUCLEOTIDE SEQUENCE [LARGE SCALE GENOMIC DNA]</scope>
    <source>
        <strain evidence="8">203-1</strain>
    </source>
</reference>
<dbReference type="InterPro" id="IPR023302">
    <property type="entry name" value="Pept_S9A_N"/>
</dbReference>
<dbReference type="Gene3D" id="3.40.50.1820">
    <property type="entry name" value="alpha/beta hydrolase"/>
    <property type="match status" value="1"/>
</dbReference>
<evidence type="ECO:0000259" key="6">
    <source>
        <dbReference type="Pfam" id="PF02897"/>
    </source>
</evidence>
<dbReference type="AlphaFoldDB" id="A0A142W2A1"/>
<dbReference type="InterPro" id="IPR029058">
    <property type="entry name" value="AB_hydrolase_fold"/>
</dbReference>
<dbReference type="RefSeq" id="WP_062903215.1">
    <property type="nucleotide sequence ID" value="NZ_CP013342.1"/>
</dbReference>
<feature type="domain" description="Peptidase S9 prolyl oligopeptidase catalytic" evidence="5">
    <location>
        <begin position="497"/>
        <end position="698"/>
    </location>
</feature>
<evidence type="ECO:0000256" key="4">
    <source>
        <dbReference type="SAM" id="SignalP"/>
    </source>
</evidence>
<feature type="chain" id="PRO_5007502664" evidence="4">
    <location>
        <begin position="22"/>
        <end position="702"/>
    </location>
</feature>
<feature type="signal peptide" evidence="4">
    <location>
        <begin position="1"/>
        <end position="21"/>
    </location>
</feature>
<evidence type="ECO:0000313" key="8">
    <source>
        <dbReference type="Proteomes" id="UP000076234"/>
    </source>
</evidence>
<dbReference type="SUPFAM" id="SSF53474">
    <property type="entry name" value="alpha/beta-Hydrolases"/>
    <property type="match status" value="1"/>
</dbReference>
<dbReference type="InterPro" id="IPR001375">
    <property type="entry name" value="Peptidase_S9_cat"/>
</dbReference>
<organism evidence="7 8">
    <name type="scientific">Sphingopyxis terrae subsp. terrae NBRC 15098</name>
    <dbReference type="NCBI Taxonomy" id="1219058"/>
    <lineage>
        <taxon>Bacteria</taxon>
        <taxon>Pseudomonadati</taxon>
        <taxon>Pseudomonadota</taxon>
        <taxon>Alphaproteobacteria</taxon>
        <taxon>Sphingomonadales</taxon>
        <taxon>Sphingomonadaceae</taxon>
        <taxon>Sphingopyxis</taxon>
    </lineage>
</organism>
<sequence>MIRARLAALALACSLSAAAFAATETDPWLWLEDIDGAKALAWVKAENAAADKLILNRPGFEQDRARAKAILDDDRQIADPGQVMGDTITNFWRDADHPRGIWRQSPLSAYLAGTPEWTTLIDVDALGKAEGQSWVWHGADCLAPTYTRCLVSLSPGGTDSDIVREWDRTTGRFVTDGFALPQAKSAVVWEDANTLLVATDYGEGSMTASGYPRIVKRWRRGTLLASAAVVAEGEASDVGINPIAIDDGKTRWILIARNKSFYTSDYSIRAAHGADFVPAPIPDTADLRDVIGGQAIIFLNKPADGFGEGSLVALSLADAAAGRPAKMAAVMAPTKAQAIEEVSATDNILWVKALDDVEGKLFALRRDPASGTWTQREVPLAANAMVHLAGAIAKRDTIFATAETMLDPPTLYAVTDNAAPRVVQSLPAAFDAKGMTVEKRFATSKDGTKIPYFLVRKAGAKGPVPALIHAYGGFRAAQTPGYLTGQPYRAGPLGLFWVEDGNAYVLANIRGGGEYGPAWHQAALREKRQNSFDDLHAVAEDLVKTGISSKGRIAISGRSNGGVLVGAAMTQRPDLYGAVIAGSPLADMKRYNKLLAGASWVAEYGNPDDPADWAFLSKYSPYQNVRKGVKYPPIFLYLSTKDDRVHPGHARKLAAKLQDYGNRVYYHEYLEGGHSVGADHAEDAVRAAMLHAFLLRELVERK</sequence>
<dbReference type="PANTHER" id="PTHR42881:SF13">
    <property type="entry name" value="PROLYL ENDOPEPTIDASE"/>
    <property type="match status" value="1"/>
</dbReference>
<protein>
    <submittedName>
        <fullName evidence="7">Peptidase S9</fullName>
    </submittedName>
</protein>
<dbReference type="GO" id="GO:0005829">
    <property type="term" value="C:cytosol"/>
    <property type="evidence" value="ECO:0007669"/>
    <property type="project" value="TreeGrafter"/>
</dbReference>
<accession>A0A142W2A1</accession>
<dbReference type="GO" id="GO:0070012">
    <property type="term" value="F:oligopeptidase activity"/>
    <property type="evidence" value="ECO:0007669"/>
    <property type="project" value="TreeGrafter"/>
</dbReference>
<dbReference type="GO" id="GO:0004252">
    <property type="term" value="F:serine-type endopeptidase activity"/>
    <property type="evidence" value="ECO:0007669"/>
    <property type="project" value="InterPro"/>
</dbReference>
<dbReference type="KEGG" id="ster:AOA14_15950"/>
<dbReference type="PRINTS" id="PR00862">
    <property type="entry name" value="PROLIGOPTASE"/>
</dbReference>
<dbReference type="Pfam" id="PF02897">
    <property type="entry name" value="Peptidase_S9_N"/>
    <property type="match status" value="1"/>
</dbReference>
<dbReference type="GO" id="GO:0006508">
    <property type="term" value="P:proteolysis"/>
    <property type="evidence" value="ECO:0007669"/>
    <property type="project" value="UniProtKB-KW"/>
</dbReference>
<evidence type="ECO:0000256" key="2">
    <source>
        <dbReference type="ARBA" id="ARBA00022801"/>
    </source>
</evidence>
<name>A0A142W2A1_9SPHN</name>
<dbReference type="Proteomes" id="UP000076234">
    <property type="component" value="Chromosome"/>
</dbReference>